<evidence type="ECO:0000256" key="10">
    <source>
        <dbReference type="ARBA" id="ARBA00023180"/>
    </source>
</evidence>
<keyword evidence="6" id="KW-0547">Nucleotide-binding</keyword>
<reference evidence="15" key="1">
    <citation type="submission" date="2022-11" db="UniProtKB">
        <authorList>
            <consortium name="WormBaseParasite"/>
        </authorList>
    </citation>
    <scope>IDENTIFICATION</scope>
</reference>
<dbReference type="PROSITE" id="PS50893">
    <property type="entry name" value="ABC_TRANSPORTER_2"/>
    <property type="match status" value="1"/>
</dbReference>
<feature type="domain" description="ABC transmembrane type-1" evidence="13">
    <location>
        <begin position="148"/>
        <end position="266"/>
    </location>
</feature>
<keyword evidence="3" id="KW-0813">Transport</keyword>
<evidence type="ECO:0000256" key="7">
    <source>
        <dbReference type="ARBA" id="ARBA00022840"/>
    </source>
</evidence>
<dbReference type="GO" id="GO:0016020">
    <property type="term" value="C:membrane"/>
    <property type="evidence" value="ECO:0007669"/>
    <property type="project" value="UniProtKB-SubCell"/>
</dbReference>
<name>A0A915NTH4_9BILA</name>
<dbReference type="PANTHER" id="PTHR43394">
    <property type="entry name" value="ATP-DEPENDENT PERMEASE MDL1, MITOCHONDRIAL"/>
    <property type="match status" value="1"/>
</dbReference>
<evidence type="ECO:0000256" key="8">
    <source>
        <dbReference type="ARBA" id="ARBA00022989"/>
    </source>
</evidence>
<proteinExistence type="inferred from homology"/>
<dbReference type="Pfam" id="PF00664">
    <property type="entry name" value="ABC_membrane"/>
    <property type="match status" value="2"/>
</dbReference>
<comment type="similarity">
    <text evidence="2">Belongs to the ABC transporter superfamily. ABCB family. Multidrug resistance exporter (TC 3.A.1.201) subfamily.</text>
</comment>
<evidence type="ECO:0000259" key="13">
    <source>
        <dbReference type="PROSITE" id="PS50929"/>
    </source>
</evidence>
<dbReference type="GO" id="GO:0005524">
    <property type="term" value="F:ATP binding"/>
    <property type="evidence" value="ECO:0007669"/>
    <property type="project" value="UniProtKB-KW"/>
</dbReference>
<keyword evidence="9 11" id="KW-0472">Membrane</keyword>
<evidence type="ECO:0000256" key="1">
    <source>
        <dbReference type="ARBA" id="ARBA00004141"/>
    </source>
</evidence>
<evidence type="ECO:0000259" key="12">
    <source>
        <dbReference type="PROSITE" id="PS50893"/>
    </source>
</evidence>
<dbReference type="Gene3D" id="1.20.1560.10">
    <property type="entry name" value="ABC transporter type 1, transmembrane domain"/>
    <property type="match status" value="3"/>
</dbReference>
<dbReference type="PROSITE" id="PS50929">
    <property type="entry name" value="ABC_TM1F"/>
    <property type="match status" value="1"/>
</dbReference>
<dbReference type="Proteomes" id="UP000887560">
    <property type="component" value="Unplaced"/>
</dbReference>
<dbReference type="SMART" id="SM00382">
    <property type="entry name" value="AAA"/>
    <property type="match status" value="2"/>
</dbReference>
<evidence type="ECO:0000313" key="14">
    <source>
        <dbReference type="Proteomes" id="UP000887560"/>
    </source>
</evidence>
<keyword evidence="4 11" id="KW-0812">Transmembrane</keyword>
<organism evidence="14 15">
    <name type="scientific">Meloidogyne floridensis</name>
    <dbReference type="NCBI Taxonomy" id="298350"/>
    <lineage>
        <taxon>Eukaryota</taxon>
        <taxon>Metazoa</taxon>
        <taxon>Ecdysozoa</taxon>
        <taxon>Nematoda</taxon>
        <taxon>Chromadorea</taxon>
        <taxon>Rhabditida</taxon>
        <taxon>Tylenchina</taxon>
        <taxon>Tylenchomorpha</taxon>
        <taxon>Tylenchoidea</taxon>
        <taxon>Meloidogynidae</taxon>
        <taxon>Meloidogyninae</taxon>
        <taxon>Meloidogyne</taxon>
    </lineage>
</organism>
<dbReference type="InterPro" id="IPR017871">
    <property type="entry name" value="ABC_transporter-like_CS"/>
</dbReference>
<evidence type="ECO:0000256" key="2">
    <source>
        <dbReference type="ARBA" id="ARBA00007577"/>
    </source>
</evidence>
<dbReference type="Gene3D" id="3.40.50.300">
    <property type="entry name" value="P-loop containing nucleotide triphosphate hydrolases"/>
    <property type="match status" value="2"/>
</dbReference>
<dbReference type="InterPro" id="IPR027417">
    <property type="entry name" value="P-loop_NTPase"/>
</dbReference>
<feature type="domain" description="ABC transporter" evidence="12">
    <location>
        <begin position="329"/>
        <end position="565"/>
    </location>
</feature>
<feature type="transmembrane region" description="Helical" evidence="11">
    <location>
        <begin position="810"/>
        <end position="828"/>
    </location>
</feature>
<keyword evidence="5" id="KW-0677">Repeat</keyword>
<dbReference type="InterPro" id="IPR039421">
    <property type="entry name" value="Type_1_exporter"/>
</dbReference>
<feature type="transmembrane region" description="Helical" evidence="11">
    <location>
        <begin position="715"/>
        <end position="736"/>
    </location>
</feature>
<evidence type="ECO:0000256" key="6">
    <source>
        <dbReference type="ARBA" id="ARBA00022741"/>
    </source>
</evidence>
<sequence>MGKSEKFKEIKKQKENEAESASLLDIYRLADPVDYQVAIRREEFRLNRSSELLRLSDLGLSPNESNIALWGKRQKEIDKRFQDSATPVFYAMLTLSVATFCAAFIQRLVWEISAIRQVFRAKKAYIRKLLHMDIAWLESRHSGQWFCKTMETETQLQTKITNLVHETFSCIRTVIAFGAQRQSIGKYERLSLEHKKITEERLRASSVYNSLAQVLFTELIFTAALCFGVWRSGNENPGRLGALAINMLFLCAQSVSIGFHLNGVSTAKRSAKEMQTILKEAPMIERDIPAKRSTLLKRLTRRIVPAKMAPLEKLQPKENTNQTIGRGAISFKDVHFSYPSRPDVEVIKGLSFEVAAGEHLAIVGASGSGKSTITALILRFYDPCSGTVSMDGVNLRDMDPDIVRAQIGLVSQEPVLFDGTIADNIRYGLLGASQGDVNDAARRAESWSFISALPDGMRTRVGDRGVQLSGGQKQRVAICRAVIRNPSLMIFDEATSALDTKHEGEVQKAIDAAIRGVSTITIAHRLSTIRKADRIIVLEEGRIVEQGSPQELLSNPNGQFTRMFLDQKLATLVEPKRPPPPAQDRLTELKSITGTRRDSTLGGKFSIGPADQPGFMDSLLAKRQAWTRSSVGANKKMSIGKSYSVLSMDREKLKALPVLSKKRSMLRSKPNVMEVAPEVEEEVKSYTEEDFSLPGKHTNLRAVWRLIRDFKGGHVHLALAIPITVLRGALFLLVCFEVASLLEISIVPAEQLSEKVFIVACIYVAIIIVKTMFEAVGRLSVALYGHGFCTHMRLQMFRQLLRHGILGSKLDMLLPSLVCAFVSITIALFLNWKLALLCGFQFPAFFFVRIVEVRETSKRQRQMAEEEKKAATVFAITLHIGEMMMLANEIGPFDYLRVVLLTQFGANYLSLLVASVSDLKKARTAAEGILNVLIEPAADMDNLSDEGFLKSGETLAIVGPSGCGKSTLMALMQRMYSPTRGQVLLDGYNLRQINAQYLHRVIVSVGQEPTLFSFTIRENIAFGLPDDEAGLDRVQEAAKLANIRTHQELMANKGLYYEMNQIDQAS</sequence>
<dbReference type="Pfam" id="PF00005">
    <property type="entry name" value="ABC_tran"/>
    <property type="match status" value="2"/>
</dbReference>
<keyword evidence="10" id="KW-0325">Glycoprotein</keyword>
<accession>A0A915NTH4</accession>
<evidence type="ECO:0000256" key="3">
    <source>
        <dbReference type="ARBA" id="ARBA00022448"/>
    </source>
</evidence>
<dbReference type="CDD" id="cd03249">
    <property type="entry name" value="ABC_MTABC3_MDL1_MDL2"/>
    <property type="match status" value="1"/>
</dbReference>
<evidence type="ECO:0000256" key="9">
    <source>
        <dbReference type="ARBA" id="ARBA00023136"/>
    </source>
</evidence>
<dbReference type="InterPro" id="IPR003593">
    <property type="entry name" value="AAA+_ATPase"/>
</dbReference>
<dbReference type="InterPro" id="IPR036640">
    <property type="entry name" value="ABC1_TM_sf"/>
</dbReference>
<dbReference type="PANTHER" id="PTHR43394:SF1">
    <property type="entry name" value="ATP-BINDING CASSETTE SUB-FAMILY B MEMBER 10, MITOCHONDRIAL"/>
    <property type="match status" value="1"/>
</dbReference>
<dbReference type="SUPFAM" id="SSF90123">
    <property type="entry name" value="ABC transporter transmembrane region"/>
    <property type="match status" value="2"/>
</dbReference>
<feature type="transmembrane region" description="Helical" evidence="11">
    <location>
        <begin position="756"/>
        <end position="789"/>
    </location>
</feature>
<dbReference type="SUPFAM" id="SSF52540">
    <property type="entry name" value="P-loop containing nucleoside triphosphate hydrolases"/>
    <property type="match status" value="2"/>
</dbReference>
<comment type="subcellular location">
    <subcellularLocation>
        <location evidence="1">Membrane</location>
        <topology evidence="1">Multi-pass membrane protein</topology>
    </subcellularLocation>
</comment>
<dbReference type="WBParaSite" id="scf7180000421580.g7271">
    <property type="protein sequence ID" value="scf7180000421580.g7271"/>
    <property type="gene ID" value="scf7180000421580.g7271"/>
</dbReference>
<dbReference type="AlphaFoldDB" id="A0A915NTH4"/>
<evidence type="ECO:0000313" key="15">
    <source>
        <dbReference type="WBParaSite" id="scf7180000421580.g7271"/>
    </source>
</evidence>
<keyword evidence="14" id="KW-1185">Reference proteome</keyword>
<keyword evidence="8 11" id="KW-1133">Transmembrane helix</keyword>
<dbReference type="PROSITE" id="PS00211">
    <property type="entry name" value="ABC_TRANSPORTER_1"/>
    <property type="match status" value="1"/>
</dbReference>
<dbReference type="InterPro" id="IPR003439">
    <property type="entry name" value="ABC_transporter-like_ATP-bd"/>
</dbReference>
<evidence type="ECO:0000256" key="5">
    <source>
        <dbReference type="ARBA" id="ARBA00022737"/>
    </source>
</evidence>
<evidence type="ECO:0000256" key="4">
    <source>
        <dbReference type="ARBA" id="ARBA00022692"/>
    </source>
</evidence>
<dbReference type="InterPro" id="IPR011527">
    <property type="entry name" value="ABC1_TM_dom"/>
</dbReference>
<evidence type="ECO:0000256" key="11">
    <source>
        <dbReference type="SAM" id="Phobius"/>
    </source>
</evidence>
<feature type="transmembrane region" description="Helical" evidence="11">
    <location>
        <begin position="88"/>
        <end position="110"/>
    </location>
</feature>
<protein>
    <submittedName>
        <fullName evidence="15">Uncharacterized protein</fullName>
    </submittedName>
</protein>
<dbReference type="GO" id="GO:0015421">
    <property type="term" value="F:ABC-type oligopeptide transporter activity"/>
    <property type="evidence" value="ECO:0007669"/>
    <property type="project" value="TreeGrafter"/>
</dbReference>
<dbReference type="GO" id="GO:0016887">
    <property type="term" value="F:ATP hydrolysis activity"/>
    <property type="evidence" value="ECO:0007669"/>
    <property type="project" value="InterPro"/>
</dbReference>
<keyword evidence="7" id="KW-0067">ATP-binding</keyword>
<dbReference type="FunFam" id="3.40.50.300:FF:000240">
    <property type="entry name" value="ABC transporter B family member 20"/>
    <property type="match status" value="1"/>
</dbReference>